<dbReference type="Pfam" id="PF02441">
    <property type="entry name" value="Flavoprotein"/>
    <property type="match status" value="1"/>
</dbReference>
<evidence type="ECO:0000313" key="3">
    <source>
        <dbReference type="Proteomes" id="UP000502508"/>
    </source>
</evidence>
<dbReference type="InterPro" id="IPR003382">
    <property type="entry name" value="Flavoprotein"/>
</dbReference>
<dbReference type="InterPro" id="IPR036551">
    <property type="entry name" value="Flavin_trans-like"/>
</dbReference>
<dbReference type="EMBL" id="AP022870">
    <property type="protein sequence ID" value="BCB74546.1"/>
    <property type="molecule type" value="Genomic_DNA"/>
</dbReference>
<dbReference type="KEGG" id="pfla:Pflav_009560"/>
<evidence type="ECO:0000313" key="2">
    <source>
        <dbReference type="EMBL" id="BCB74546.1"/>
    </source>
</evidence>
<feature type="domain" description="Flavoprotein" evidence="1">
    <location>
        <begin position="8"/>
        <end position="123"/>
    </location>
</feature>
<dbReference type="Gene3D" id="3.40.50.1950">
    <property type="entry name" value="Flavin prenyltransferase-like"/>
    <property type="match status" value="1"/>
</dbReference>
<name>A0A6F8XL53_9ACTN</name>
<dbReference type="Proteomes" id="UP000502508">
    <property type="component" value="Chromosome"/>
</dbReference>
<dbReference type="SUPFAM" id="SSF52507">
    <property type="entry name" value="Homo-oligomeric flavin-containing Cys decarboxylases, HFCD"/>
    <property type="match status" value="1"/>
</dbReference>
<reference evidence="2 3" key="2">
    <citation type="submission" date="2020-03" db="EMBL/GenBank/DDBJ databases">
        <authorList>
            <person name="Ichikawa N."/>
            <person name="Kimura A."/>
            <person name="Kitahashi Y."/>
            <person name="Uohara A."/>
        </authorList>
    </citation>
    <scope>NUCLEOTIDE SEQUENCE [LARGE SCALE GENOMIC DNA]</scope>
    <source>
        <strain evidence="2 3">NBRC 107702</strain>
    </source>
</reference>
<evidence type="ECO:0000259" key="1">
    <source>
        <dbReference type="Pfam" id="PF02441"/>
    </source>
</evidence>
<protein>
    <recommendedName>
        <fullName evidence="1">Flavoprotein domain-containing protein</fullName>
    </recommendedName>
</protein>
<sequence length="183" mass="19082">MSHPSNTKNLCVVVCGAGPAPHVATLVSLAQADGWTVRLIATPAGLEMIDTAALEQQSGAPIRAHFQQAGTPRLRSSATADALIVAPATYNTINKLALGVNDTYALNVIAESIGYGTPVSILPFVNSALAARRPFERAVAALRDEGVQIIYGPGQWVAHPRGTGGQHLATFPWRAALAAVTPQ</sequence>
<dbReference type="RefSeq" id="WP_232070983.1">
    <property type="nucleotide sequence ID" value="NZ_AP022870.1"/>
</dbReference>
<dbReference type="GO" id="GO:0003824">
    <property type="term" value="F:catalytic activity"/>
    <property type="evidence" value="ECO:0007669"/>
    <property type="project" value="InterPro"/>
</dbReference>
<proteinExistence type="predicted"/>
<gene>
    <name evidence="2" type="ORF">Pflav_009560</name>
</gene>
<keyword evidence="3" id="KW-1185">Reference proteome</keyword>
<reference evidence="2 3" key="1">
    <citation type="submission" date="2020-03" db="EMBL/GenBank/DDBJ databases">
        <title>Whole genome shotgun sequence of Phytohabitans flavus NBRC 107702.</title>
        <authorList>
            <person name="Komaki H."/>
            <person name="Tamura T."/>
        </authorList>
    </citation>
    <scope>NUCLEOTIDE SEQUENCE [LARGE SCALE GENOMIC DNA]</scope>
    <source>
        <strain evidence="2 3">NBRC 107702</strain>
    </source>
</reference>
<accession>A0A6F8XL53</accession>
<organism evidence="2 3">
    <name type="scientific">Phytohabitans flavus</name>
    <dbReference type="NCBI Taxonomy" id="1076124"/>
    <lineage>
        <taxon>Bacteria</taxon>
        <taxon>Bacillati</taxon>
        <taxon>Actinomycetota</taxon>
        <taxon>Actinomycetes</taxon>
        <taxon>Micromonosporales</taxon>
        <taxon>Micromonosporaceae</taxon>
    </lineage>
</organism>
<dbReference type="AlphaFoldDB" id="A0A6F8XL53"/>